<dbReference type="InterPro" id="IPR038440">
    <property type="entry name" value="FimV_C_sf"/>
</dbReference>
<dbReference type="AlphaFoldDB" id="A0A941I1R4"/>
<evidence type="ECO:0000313" key="4">
    <source>
        <dbReference type="EMBL" id="MBR7746663.1"/>
    </source>
</evidence>
<name>A0A941I1R4_9BURK</name>
<dbReference type="EMBL" id="JAGSPM010000004">
    <property type="protein sequence ID" value="MBR7746663.1"/>
    <property type="molecule type" value="Genomic_DNA"/>
</dbReference>
<gene>
    <name evidence="4" type="ORF">KDM92_08720</name>
</gene>
<evidence type="ECO:0000256" key="3">
    <source>
        <dbReference type="SAM" id="SignalP"/>
    </source>
</evidence>
<dbReference type="RefSeq" id="WP_212683971.1">
    <property type="nucleotide sequence ID" value="NZ_JAGSPM010000004.1"/>
</dbReference>
<organism evidence="4 5">
    <name type="scientific">Undibacterium baiyunense</name>
    <dbReference type="NCBI Taxonomy" id="2828731"/>
    <lineage>
        <taxon>Bacteria</taxon>
        <taxon>Pseudomonadati</taxon>
        <taxon>Pseudomonadota</taxon>
        <taxon>Betaproteobacteria</taxon>
        <taxon>Burkholderiales</taxon>
        <taxon>Oxalobacteraceae</taxon>
        <taxon>Undibacterium</taxon>
    </lineage>
</organism>
<evidence type="ECO:0000256" key="2">
    <source>
        <dbReference type="SAM" id="Phobius"/>
    </source>
</evidence>
<accession>A0A941I1R4</accession>
<dbReference type="Proteomes" id="UP000680158">
    <property type="component" value="Unassembled WGS sequence"/>
</dbReference>
<dbReference type="Gene3D" id="1.20.58.2200">
    <property type="match status" value="1"/>
</dbReference>
<protein>
    <submittedName>
        <fullName evidence="4">Uncharacterized protein</fullName>
    </submittedName>
</protein>
<dbReference type="NCBIfam" id="TIGR03504">
    <property type="entry name" value="FimV_Cterm"/>
    <property type="match status" value="1"/>
</dbReference>
<proteinExistence type="predicted"/>
<comment type="caution">
    <text evidence="4">The sequence shown here is derived from an EMBL/GenBank/DDBJ whole genome shotgun (WGS) entry which is preliminary data.</text>
</comment>
<feature type="chain" id="PRO_5036909279" evidence="3">
    <location>
        <begin position="36"/>
        <end position="496"/>
    </location>
</feature>
<feature type="region of interest" description="Disordered" evidence="1">
    <location>
        <begin position="217"/>
        <end position="240"/>
    </location>
</feature>
<evidence type="ECO:0000313" key="5">
    <source>
        <dbReference type="Proteomes" id="UP000680158"/>
    </source>
</evidence>
<dbReference type="InterPro" id="IPR020011">
    <property type="entry name" value="FimV_C"/>
</dbReference>
<keyword evidence="2" id="KW-0812">Transmembrane</keyword>
<feature type="signal peptide" evidence="3">
    <location>
        <begin position="1"/>
        <end position="35"/>
    </location>
</feature>
<keyword evidence="5" id="KW-1185">Reference proteome</keyword>
<keyword evidence="2" id="KW-1133">Transmembrane helix</keyword>
<sequence length="496" mass="55973">METTQLSSRKRGFCFAKMFLSLLFSLCLCSPLISAASVQEAKPTTATQATELSDADKAQQIQLQQELTKLLAENSRINKEKIEYLEAQSQKVFWTQCLIGFLVVMMLVSLFSFWRLHVQHKFQDGIDALTTSIRSFQDSLFSLSFIDTSQLSTVGRMSSFHTTGTDAENTTQGGNSRFKKTLNPNTGDEFSDIRGFFDAWLNVYKPGDPRYEEALAAATKPNSPKPWLQKLDSSRQNKDQSAFESVSKELKKFFNIRLLPWQTPATPMQKQLSDYPHVINKIIELWPKDEVVIYLERLLNNSRMSPREGFDLNIFLQLESLLELAQHEDRPRQINQLRELGVAEFLFLTPPSTNVSATLAPQANLAPDSISRPKKTLEAALEAAPETSIAKLEELAAPKTINLEKITPTIIDDNNIASRITPTKNDPAQTANAHEVRLQLAQAYLEMADSEGACLLLEEIIRDATPAQQAHARRLLADIEKKRADLDANRRHTYFH</sequence>
<reference evidence="4 5" key="1">
    <citation type="submission" date="2021-04" db="EMBL/GenBank/DDBJ databases">
        <title>novel species isolated from subtropical streams in China.</title>
        <authorList>
            <person name="Lu H."/>
        </authorList>
    </citation>
    <scope>NUCLEOTIDE SEQUENCE [LARGE SCALE GENOMIC DNA]</scope>
    <source>
        <strain evidence="4 5">BYS107W</strain>
    </source>
</reference>
<evidence type="ECO:0000256" key="1">
    <source>
        <dbReference type="SAM" id="MobiDB-lite"/>
    </source>
</evidence>
<keyword evidence="2" id="KW-0472">Membrane</keyword>
<feature type="transmembrane region" description="Helical" evidence="2">
    <location>
        <begin position="93"/>
        <end position="114"/>
    </location>
</feature>
<keyword evidence="3" id="KW-0732">Signal</keyword>